<dbReference type="SUPFAM" id="SSF53335">
    <property type="entry name" value="S-adenosyl-L-methionine-dependent methyltransferases"/>
    <property type="match status" value="1"/>
</dbReference>
<evidence type="ECO:0000256" key="3">
    <source>
        <dbReference type="ARBA" id="ARBA00022679"/>
    </source>
</evidence>
<dbReference type="PANTHER" id="PTHR45875">
    <property type="entry name" value="METHYLTRANSFERASE N6AMT1"/>
    <property type="match status" value="1"/>
</dbReference>
<dbReference type="AlphaFoldDB" id="A0A899FXS6"/>
<evidence type="ECO:0008006" key="7">
    <source>
        <dbReference type="Google" id="ProtNLM"/>
    </source>
</evidence>
<dbReference type="InterPro" id="IPR029063">
    <property type="entry name" value="SAM-dependent_MTases_sf"/>
</dbReference>
<comment type="similarity">
    <text evidence="1">Belongs to the eukaryotic/archaeal PrmC-related family.</text>
</comment>
<dbReference type="PANTHER" id="PTHR45875:SF1">
    <property type="entry name" value="METHYLTRANSFERASE N6AMT1"/>
    <property type="match status" value="1"/>
</dbReference>
<dbReference type="OrthoDB" id="406152at2759"/>
<gene>
    <name evidence="5" type="ORF">MERGE_002723</name>
</gene>
<dbReference type="GO" id="GO:0003676">
    <property type="term" value="F:nucleic acid binding"/>
    <property type="evidence" value="ECO:0007669"/>
    <property type="project" value="InterPro"/>
</dbReference>
<dbReference type="GO" id="GO:0035657">
    <property type="term" value="C:eRF1 methyltransferase complex"/>
    <property type="evidence" value="ECO:0007669"/>
    <property type="project" value="TreeGrafter"/>
</dbReference>
<keyword evidence="2" id="KW-0489">Methyltransferase</keyword>
<evidence type="ECO:0000256" key="1">
    <source>
        <dbReference type="ARBA" id="ARBA00006149"/>
    </source>
</evidence>
<dbReference type="Proteomes" id="UP000663699">
    <property type="component" value="Chromosome 6"/>
</dbReference>
<name>A0A899FXS6_9ASCO</name>
<dbReference type="EMBL" id="CP054537">
    <property type="protein sequence ID" value="QSL65413.1"/>
    <property type="molecule type" value="Genomic_DNA"/>
</dbReference>
<organism evidence="5 6">
    <name type="scientific">Pneumocystis wakefieldiae</name>
    <dbReference type="NCBI Taxonomy" id="38082"/>
    <lineage>
        <taxon>Eukaryota</taxon>
        <taxon>Fungi</taxon>
        <taxon>Dikarya</taxon>
        <taxon>Ascomycota</taxon>
        <taxon>Taphrinomycotina</taxon>
        <taxon>Pneumocystomycetes</taxon>
        <taxon>Pneumocystaceae</taxon>
        <taxon>Pneumocystis</taxon>
    </lineage>
</organism>
<keyword evidence="3" id="KW-0808">Transferase</keyword>
<dbReference type="InterPro" id="IPR052190">
    <property type="entry name" value="Euk-Arch_PrmC-MTase"/>
</dbReference>
<evidence type="ECO:0000313" key="6">
    <source>
        <dbReference type="Proteomes" id="UP000663699"/>
    </source>
</evidence>
<evidence type="ECO:0000313" key="5">
    <source>
        <dbReference type="EMBL" id="QSL65413.1"/>
    </source>
</evidence>
<dbReference type="GO" id="GO:0032259">
    <property type="term" value="P:methylation"/>
    <property type="evidence" value="ECO:0007669"/>
    <property type="project" value="UniProtKB-KW"/>
</dbReference>
<protein>
    <recommendedName>
        <fullName evidence="7">Methyltransferase small domain-containing protein</fullName>
    </recommendedName>
</protein>
<evidence type="ECO:0000256" key="4">
    <source>
        <dbReference type="ARBA" id="ARBA00022691"/>
    </source>
</evidence>
<sequence length="199" mass="22728">MLPTPKLSHLRQRRFEDVYEPSEDTFILLDALEQDLDLLKNFAEIPLFHICTDISLPACEATLEALKINSNSMDTFYLDVIHTDLIQGLYLDNNIDLIVFNPPYVPSESKEIGINKNSGNICAGGIDGTEVTYRVLNSIDRILCAHGFFYLVAISRNNPEKIINFMKTQWNMQSKIVLKRNAGCEQLYVIRFNKPNKTL</sequence>
<proteinExistence type="inferred from homology"/>
<keyword evidence="6" id="KW-1185">Reference proteome</keyword>
<accession>A0A899FXS6</accession>
<dbReference type="PROSITE" id="PS00092">
    <property type="entry name" value="N6_MTASE"/>
    <property type="match status" value="1"/>
</dbReference>
<dbReference type="Gene3D" id="3.40.50.150">
    <property type="entry name" value="Vaccinia Virus protein VP39"/>
    <property type="match status" value="1"/>
</dbReference>
<dbReference type="GO" id="GO:0008757">
    <property type="term" value="F:S-adenosylmethionine-dependent methyltransferase activity"/>
    <property type="evidence" value="ECO:0007669"/>
    <property type="project" value="TreeGrafter"/>
</dbReference>
<dbReference type="GO" id="GO:0008276">
    <property type="term" value="F:protein methyltransferase activity"/>
    <property type="evidence" value="ECO:0007669"/>
    <property type="project" value="TreeGrafter"/>
</dbReference>
<keyword evidence="4" id="KW-0949">S-adenosyl-L-methionine</keyword>
<evidence type="ECO:0000256" key="2">
    <source>
        <dbReference type="ARBA" id="ARBA00022603"/>
    </source>
</evidence>
<dbReference type="InterPro" id="IPR002052">
    <property type="entry name" value="DNA_methylase_N6_adenine_CS"/>
</dbReference>
<reference evidence="5" key="1">
    <citation type="submission" date="2020-06" db="EMBL/GenBank/DDBJ databases">
        <title>Genomes of multiple members of Pneumocystis genus reveal paths to human pathogen Pneumocystis jirovecii.</title>
        <authorList>
            <person name="Cisse O.H."/>
            <person name="Ma L."/>
            <person name="Dekker J."/>
            <person name="Khil P."/>
            <person name="Jo J."/>
            <person name="Brenchley J."/>
            <person name="Blair R."/>
            <person name="Pahar B."/>
            <person name="Chabe M."/>
            <person name="Van Rompay K.A."/>
            <person name="Keesler R."/>
            <person name="Sukura A."/>
            <person name="Hirsch V."/>
            <person name="Kutty G."/>
            <person name="Liu Y."/>
            <person name="Peng L."/>
            <person name="Chen J."/>
            <person name="Song J."/>
            <person name="Weissenbacher-Lang C."/>
            <person name="Xu J."/>
            <person name="Upham N.S."/>
            <person name="Stajich J.E."/>
            <person name="Cuomo C.A."/>
            <person name="Cushion M.T."/>
            <person name="Kovacs J.A."/>
        </authorList>
    </citation>
    <scope>NUCLEOTIDE SEQUENCE</scope>
    <source>
        <strain evidence="5">2A</strain>
    </source>
</reference>